<evidence type="ECO:0000313" key="11">
    <source>
        <dbReference type="EMBL" id="MBX15173.1"/>
    </source>
</evidence>
<dbReference type="Gene3D" id="2.60.40.10">
    <property type="entry name" value="Immunoglobulins"/>
    <property type="match status" value="2"/>
</dbReference>
<evidence type="ECO:0000256" key="7">
    <source>
        <dbReference type="SAM" id="Coils"/>
    </source>
</evidence>
<evidence type="ECO:0000256" key="8">
    <source>
        <dbReference type="SAM" id="MobiDB-lite"/>
    </source>
</evidence>
<keyword evidence="9" id="KW-0472">Membrane</keyword>
<dbReference type="InterPro" id="IPR013534">
    <property type="entry name" value="Starch_synth_cat_dom"/>
</dbReference>
<dbReference type="GO" id="GO:2001070">
    <property type="term" value="F:starch binding"/>
    <property type="evidence" value="ECO:0007669"/>
    <property type="project" value="InterPro"/>
</dbReference>
<dbReference type="SUPFAM" id="SSF53756">
    <property type="entry name" value="UDP-Glycosyltransferase/glycogen phosphorylase"/>
    <property type="match status" value="1"/>
</dbReference>
<sequence>MEVGLQVQRSFSYRRHVFHHKTSSKIKPFIGSFPLVKTSHISSITSWRSKHPACGFSFEITASADFSRRRQRRTSTARPNSPAPKGFTPKAPVGASTQKKDTKNNGEEEGSNTATVSQIMETHNIINIGPEKDKKQVAEIPREQKINKDKKIVEAASAESEKVQGAESNQVVENGVISRSEEVNIEAKEIAVEARQSDNMKNDRILGDESVRADERILEDAMKLKLEMEKNLRKEQIERIAEENFSRGSRVFVYPQLVKPDQDIEVFLNRSLSTLKNEPDVLIMGAFNDWRWKSFTFRLNKTHLNGDWWSCLIHVSKEAYKMDFVFHNGHNVYDNNNKKDFCIPVEGGMDQFAFDDFLLEEKCKELQKLAKEQAERERAEEEKRIGEAEEAASEADKAQARAEAAKRREALQQLIKKASSSVDKVWYIDPSEFRGEDMIKVYYNKSSGPLVHAGDIWIHGGYNNWKDGLSIVQRLVSTERKDGDWWFASVVVPDRALVLDWVFADGPPQHAVVYDNNHRQDFHAVVPKSIPEELYWVKEELQIYKKLREERRLKEEAIRAKTEKKACLKAETKERTLKRFLLSQKHLVYTEPLDVQAGSTVTVFYNPANTVLSGKSEVWFRCSFNRWTHRKGPLPPQKMLPSANNSHVKANVKVPLDAYTMDFVFSEREDGGIFDNRDGMDYHIPVFGGIAKEPPMHIVHIAVEMAPIAKVGGLGDVVTSLSRAVQDLNHSVDIILPKYDCLNHSQVKDLQYQRSYSLNGTEIKVWFGKVEGISVYFLEPQNGMFLRGCIYGCQNDGERFVFFCHAALEFLLQIGSHPVSLVPWAVVMLLVILCYNGCKLFLCCLSHSNW</sequence>
<feature type="compositionally biased region" description="Basic and acidic residues" evidence="8">
    <location>
        <begin position="374"/>
        <end position="387"/>
    </location>
</feature>
<comment type="pathway">
    <text evidence="2">Glycan biosynthesis; starch biosynthesis.</text>
</comment>
<dbReference type="Gene3D" id="3.40.50.2000">
    <property type="entry name" value="Glycogen Phosphorylase B"/>
    <property type="match status" value="1"/>
</dbReference>
<evidence type="ECO:0000256" key="1">
    <source>
        <dbReference type="ARBA" id="ARBA00001478"/>
    </source>
</evidence>
<evidence type="ECO:0000256" key="5">
    <source>
        <dbReference type="ARBA" id="ARBA00022679"/>
    </source>
</evidence>
<evidence type="ECO:0000259" key="10">
    <source>
        <dbReference type="SMART" id="SM01066"/>
    </source>
</evidence>
<dbReference type="SMART" id="SM01066">
    <property type="entry name" value="CBM_25"/>
    <property type="match status" value="3"/>
</dbReference>
<keyword evidence="9" id="KW-0812">Transmembrane</keyword>
<dbReference type="EC" id="2.4.1.21" evidence="3"/>
<evidence type="ECO:0000256" key="9">
    <source>
        <dbReference type="SAM" id="Phobius"/>
    </source>
</evidence>
<evidence type="ECO:0000256" key="2">
    <source>
        <dbReference type="ARBA" id="ARBA00004727"/>
    </source>
</evidence>
<accession>A0A2P2LB28</accession>
<dbReference type="AlphaFoldDB" id="A0A2P2LB28"/>
<evidence type="ECO:0000256" key="4">
    <source>
        <dbReference type="ARBA" id="ARBA00022676"/>
    </source>
</evidence>
<keyword evidence="6" id="KW-0750">Starch biosynthesis</keyword>
<feature type="domain" description="Carbohydrate binding module family 25" evidence="10">
    <location>
        <begin position="261"/>
        <end position="346"/>
    </location>
</feature>
<dbReference type="PANTHER" id="PTHR46083:SF5">
    <property type="entry name" value="STARCH SYNTHASE 3, CHLOROPLASTIC_AMYLOPLASTIC"/>
    <property type="match status" value="1"/>
</dbReference>
<protein>
    <recommendedName>
        <fullName evidence="3">starch synthase</fullName>
        <ecNumber evidence="3">2.4.1.21</ecNumber>
    </recommendedName>
</protein>
<evidence type="ECO:0000256" key="3">
    <source>
        <dbReference type="ARBA" id="ARBA00012588"/>
    </source>
</evidence>
<feature type="domain" description="Carbohydrate binding module family 25" evidence="10">
    <location>
        <begin position="436"/>
        <end position="527"/>
    </location>
</feature>
<dbReference type="Pfam" id="PF08323">
    <property type="entry name" value="Glyco_transf_5"/>
    <property type="match status" value="1"/>
</dbReference>
<dbReference type="GO" id="GO:0019252">
    <property type="term" value="P:starch biosynthetic process"/>
    <property type="evidence" value="ECO:0007669"/>
    <property type="project" value="UniProtKB-UniPathway"/>
</dbReference>
<organism evidence="11">
    <name type="scientific">Rhizophora mucronata</name>
    <name type="common">Asiatic mangrove</name>
    <dbReference type="NCBI Taxonomy" id="61149"/>
    <lineage>
        <taxon>Eukaryota</taxon>
        <taxon>Viridiplantae</taxon>
        <taxon>Streptophyta</taxon>
        <taxon>Embryophyta</taxon>
        <taxon>Tracheophyta</taxon>
        <taxon>Spermatophyta</taxon>
        <taxon>Magnoliopsida</taxon>
        <taxon>eudicotyledons</taxon>
        <taxon>Gunneridae</taxon>
        <taxon>Pentapetalae</taxon>
        <taxon>rosids</taxon>
        <taxon>fabids</taxon>
        <taxon>Malpighiales</taxon>
        <taxon>Rhizophoraceae</taxon>
        <taxon>Rhizophora</taxon>
    </lineage>
</organism>
<dbReference type="InterPro" id="IPR005085">
    <property type="entry name" value="CBM25"/>
</dbReference>
<dbReference type="EMBL" id="GGEC01034689">
    <property type="protein sequence ID" value="MBX15173.1"/>
    <property type="molecule type" value="Transcribed_RNA"/>
</dbReference>
<dbReference type="InterPro" id="IPR013783">
    <property type="entry name" value="Ig-like_fold"/>
</dbReference>
<feature type="domain" description="Carbohydrate binding module family 25" evidence="10">
    <location>
        <begin position="598"/>
        <end position="687"/>
    </location>
</feature>
<dbReference type="Pfam" id="PF16760">
    <property type="entry name" value="CBM53"/>
    <property type="match status" value="3"/>
</dbReference>
<keyword evidence="9" id="KW-1133">Transmembrane helix</keyword>
<name>A0A2P2LB28_RHIMU</name>
<dbReference type="GO" id="GO:0009011">
    <property type="term" value="F:alpha-1,4-glucan glucosyltransferase (ADP-glucose donor) activity"/>
    <property type="evidence" value="ECO:0007669"/>
    <property type="project" value="UniProtKB-EC"/>
</dbReference>
<reference evidence="11" key="1">
    <citation type="submission" date="2018-02" db="EMBL/GenBank/DDBJ databases">
        <title>Rhizophora mucronata_Transcriptome.</title>
        <authorList>
            <person name="Meera S.P."/>
            <person name="Sreeshan A."/>
            <person name="Augustine A."/>
        </authorList>
    </citation>
    <scope>NUCLEOTIDE SEQUENCE</scope>
    <source>
        <tissue evidence="11">Leaf</tissue>
    </source>
</reference>
<feature type="region of interest" description="Disordered" evidence="8">
    <location>
        <begin position="374"/>
        <end position="402"/>
    </location>
</feature>
<dbReference type="UniPathway" id="UPA00152"/>
<evidence type="ECO:0000256" key="6">
    <source>
        <dbReference type="ARBA" id="ARBA00022922"/>
    </source>
</evidence>
<comment type="catalytic activity">
    <reaction evidence="1">
        <text>[(1-&gt;4)-alpha-D-glucosyl](n) + ADP-alpha-D-glucose = [(1-&gt;4)-alpha-D-glucosyl](n+1) + ADP + H(+)</text>
        <dbReference type="Rhea" id="RHEA:18189"/>
        <dbReference type="Rhea" id="RHEA-COMP:9584"/>
        <dbReference type="Rhea" id="RHEA-COMP:9587"/>
        <dbReference type="ChEBI" id="CHEBI:15378"/>
        <dbReference type="ChEBI" id="CHEBI:15444"/>
        <dbReference type="ChEBI" id="CHEBI:57498"/>
        <dbReference type="ChEBI" id="CHEBI:456216"/>
        <dbReference type="EC" id="2.4.1.21"/>
    </reaction>
</comment>
<proteinExistence type="predicted"/>
<dbReference type="PANTHER" id="PTHR46083">
    <property type="match status" value="1"/>
</dbReference>
<keyword evidence="7" id="KW-0175">Coiled coil</keyword>
<feature type="transmembrane region" description="Helical" evidence="9">
    <location>
        <begin position="821"/>
        <end position="842"/>
    </location>
</feature>
<keyword evidence="5" id="KW-0808">Transferase</keyword>
<keyword evidence="4" id="KW-0328">Glycosyltransferase</keyword>
<feature type="region of interest" description="Disordered" evidence="8">
    <location>
        <begin position="66"/>
        <end position="115"/>
    </location>
</feature>
<feature type="coiled-coil region" evidence="7">
    <location>
        <begin position="537"/>
        <end position="564"/>
    </location>
</feature>